<accession>A0A1T3CH20</accession>
<evidence type="ECO:0000313" key="5">
    <source>
        <dbReference type="Proteomes" id="UP000191004"/>
    </source>
</evidence>
<evidence type="ECO:0000313" key="4">
    <source>
        <dbReference type="EMBL" id="OPB40407.1"/>
    </source>
</evidence>
<gene>
    <name evidence="4" type="ORF">A0O28_0004860</name>
</gene>
<dbReference type="EMBL" id="LVVK01000017">
    <property type="protein sequence ID" value="OPB40407.1"/>
    <property type="molecule type" value="Genomic_DNA"/>
</dbReference>
<comment type="caution">
    <text evidence="4">The sequence shown here is derived from an EMBL/GenBank/DDBJ whole genome shotgun (WGS) entry which is preliminary data.</text>
</comment>
<dbReference type="GO" id="GO:0016020">
    <property type="term" value="C:membrane"/>
    <property type="evidence" value="ECO:0007669"/>
    <property type="project" value="InterPro"/>
</dbReference>
<dbReference type="Proteomes" id="UP000191004">
    <property type="component" value="Unassembled WGS sequence"/>
</dbReference>
<proteinExistence type="inferred from homology"/>
<dbReference type="SUPFAM" id="SSF52540">
    <property type="entry name" value="P-loop containing nucleoside triphosphate hydrolases"/>
    <property type="match status" value="1"/>
</dbReference>
<reference evidence="4 5" key="1">
    <citation type="submission" date="2016-04" db="EMBL/GenBank/DDBJ databases">
        <title>Multiple horizontal gene transfer events from other fungi enriched the ability of the initially mycotrophic fungus Trichoderma (Ascomycota) to feed on dead plant biomass.</title>
        <authorList>
            <person name="Atanasova L."/>
            <person name="Chenthamara K."/>
            <person name="Zhang J."/>
            <person name="Grujic M."/>
            <person name="Henrissat B."/>
            <person name="Kuo A."/>
            <person name="Aertz A."/>
            <person name="Salamov A."/>
            <person name="Lipzen A."/>
            <person name="Labutti K."/>
            <person name="Barry K."/>
            <person name="Miao Y."/>
            <person name="Rahimi M.J."/>
            <person name="Shen Q."/>
            <person name="Grigoriev I.V."/>
            <person name="Kubicek C.P."/>
            <person name="Druzhinina I.S."/>
        </authorList>
    </citation>
    <scope>NUCLEOTIDE SEQUENCE [LARGE SCALE GENOMIC DNA]</scope>
    <source>
        <strain evidence="4 5">NJAU 4742</strain>
    </source>
</reference>
<sequence>MAWIPLIPGAVAGLWKGYEEIVARPQRRAREAQQRLRESHERERESEQRRIALLKELGYDTDQPAITEELIASAQETVGYDKDKQNIVFAGNVNVGKSSLINALCNKGGNDDGAARVGSNQVTMGITRHEIPNHPEMLLYDIPGAGTQDVPAFQYYHDQMLYAFDTVVLVHDTTLTQADIRLLKMCILSNQKCLAVRTKSDGHIKNYEYDKECNNLEEARQIFLSEVRQDIERCQEQIAASWPDREVEVRDYVVSSRSVRSFMRQNASPRDAATAYIDELDFAFALSPTLVVNVDN</sequence>
<evidence type="ECO:0000259" key="3">
    <source>
        <dbReference type="PROSITE" id="PS51716"/>
    </source>
</evidence>
<dbReference type="PROSITE" id="PS51716">
    <property type="entry name" value="G_IRG"/>
    <property type="match status" value="1"/>
</dbReference>
<dbReference type="PANTHER" id="PTHR14143">
    <property type="entry name" value="INTERFERON-INDUCIBLE GTPASE FAMILY MEMBER"/>
    <property type="match status" value="1"/>
</dbReference>
<keyword evidence="5" id="KW-1185">Reference proteome</keyword>
<feature type="domain" description="IRG-type G" evidence="3">
    <location>
        <begin position="83"/>
        <end position="272"/>
    </location>
</feature>
<dbReference type="InterPro" id="IPR007743">
    <property type="entry name" value="Immunity-related_GTPase-like"/>
</dbReference>
<organism evidence="4 5">
    <name type="scientific">Trichoderma guizhouense</name>
    <dbReference type="NCBI Taxonomy" id="1491466"/>
    <lineage>
        <taxon>Eukaryota</taxon>
        <taxon>Fungi</taxon>
        <taxon>Dikarya</taxon>
        <taxon>Ascomycota</taxon>
        <taxon>Pezizomycotina</taxon>
        <taxon>Sordariomycetes</taxon>
        <taxon>Hypocreomycetidae</taxon>
        <taxon>Hypocreales</taxon>
        <taxon>Hypocreaceae</taxon>
        <taxon>Trichoderma</taxon>
    </lineage>
</organism>
<dbReference type="Gene3D" id="3.40.50.300">
    <property type="entry name" value="P-loop containing nucleotide triphosphate hydrolases"/>
    <property type="match status" value="1"/>
</dbReference>
<dbReference type="InterPro" id="IPR027417">
    <property type="entry name" value="P-loop_NTPase"/>
</dbReference>
<keyword evidence="2" id="KW-0175">Coiled coil</keyword>
<dbReference type="Pfam" id="PF05049">
    <property type="entry name" value="IIGP"/>
    <property type="match status" value="1"/>
</dbReference>
<dbReference type="AlphaFoldDB" id="A0A1T3CH20"/>
<feature type="coiled-coil region" evidence="2">
    <location>
        <begin position="29"/>
        <end position="57"/>
    </location>
</feature>
<dbReference type="OrthoDB" id="422720at2759"/>
<protein>
    <recommendedName>
        <fullName evidence="3">IRG-type G domain-containing protein</fullName>
    </recommendedName>
</protein>
<dbReference type="PANTHER" id="PTHR14143:SF1">
    <property type="entry name" value="IRG-TYPE G DOMAIN-CONTAINING PROTEIN"/>
    <property type="match status" value="1"/>
</dbReference>
<evidence type="ECO:0000256" key="2">
    <source>
        <dbReference type="SAM" id="Coils"/>
    </source>
</evidence>
<evidence type="ECO:0000256" key="1">
    <source>
        <dbReference type="ARBA" id="ARBA00005429"/>
    </source>
</evidence>
<dbReference type="InterPro" id="IPR030385">
    <property type="entry name" value="G_IRG_dom"/>
</dbReference>
<comment type="similarity">
    <text evidence="1">Belongs to the TRAFAC class dynamin-like GTPase superfamily. IRG family.</text>
</comment>
<name>A0A1T3CH20_9HYPO</name>
<dbReference type="GO" id="GO:0005525">
    <property type="term" value="F:GTP binding"/>
    <property type="evidence" value="ECO:0007669"/>
    <property type="project" value="InterPro"/>
</dbReference>